<dbReference type="Proteomes" id="UP000265520">
    <property type="component" value="Unassembled WGS sequence"/>
</dbReference>
<keyword evidence="2" id="KW-1185">Reference proteome</keyword>
<dbReference type="PANTHER" id="PTHR15503">
    <property type="entry name" value="LDOC1 RELATED"/>
    <property type="match status" value="1"/>
</dbReference>
<dbReference type="InterPro" id="IPR043502">
    <property type="entry name" value="DNA/RNA_pol_sf"/>
</dbReference>
<dbReference type="GO" id="GO:0004190">
    <property type="term" value="F:aspartic-type endopeptidase activity"/>
    <property type="evidence" value="ECO:0007669"/>
    <property type="project" value="InterPro"/>
</dbReference>
<feature type="non-terminal residue" evidence="1">
    <location>
        <position position="1"/>
    </location>
</feature>
<dbReference type="PANTHER" id="PTHR15503:SF22">
    <property type="entry name" value="TRANSPOSON TY3-I GAG POLYPROTEIN"/>
    <property type="match status" value="1"/>
</dbReference>
<proteinExistence type="predicted"/>
<dbReference type="GO" id="GO:0006508">
    <property type="term" value="P:proteolysis"/>
    <property type="evidence" value="ECO:0007669"/>
    <property type="project" value="InterPro"/>
</dbReference>
<dbReference type="SUPFAM" id="SSF50630">
    <property type="entry name" value="Acid proteases"/>
    <property type="match status" value="1"/>
</dbReference>
<dbReference type="EMBL" id="LXQA010061864">
    <property type="protein sequence ID" value="MCI06444.1"/>
    <property type="molecule type" value="Genomic_DNA"/>
</dbReference>
<dbReference type="Gene3D" id="2.40.70.10">
    <property type="entry name" value="Acid Proteases"/>
    <property type="match status" value="1"/>
</dbReference>
<dbReference type="InterPro" id="IPR043128">
    <property type="entry name" value="Rev_trsase/Diguanyl_cyclase"/>
</dbReference>
<evidence type="ECO:0000313" key="1">
    <source>
        <dbReference type="EMBL" id="MCI06444.1"/>
    </source>
</evidence>
<accession>A0A392P3X3</accession>
<dbReference type="AlphaFoldDB" id="A0A392P3X3"/>
<sequence length="291" mass="32170">RFQGSIQGVQVQILLDSGSSDNFLQPRIANCLKLPIQAAESFKVLVGNGNSLTAEGFVENLQVHVQGHTLQLPVYLLPVTGADLVLGATWLATLGAHIADFSNLSLKFYLGDKFVTLHGDKPSLPSPAQFHHIRRLSQTQSIAEYYAIQLHNLSPTNSEPDLSLLPCELQTLLSNFADVFATPKGLPPPRLQDHAIPLMDDSNLVKVRPYRYPHSQKSQIEAMVQEMLQEGIIQPSSSPFSSPVLLIRKKDGSWRFCTDYRALNAITVKDSFPIPTVDELLDELYGATHFS</sequence>
<evidence type="ECO:0000313" key="2">
    <source>
        <dbReference type="Proteomes" id="UP000265520"/>
    </source>
</evidence>
<name>A0A392P3X3_9FABA</name>
<dbReference type="Pfam" id="PF13975">
    <property type="entry name" value="gag-asp_proteas"/>
    <property type="match status" value="1"/>
</dbReference>
<dbReference type="PROSITE" id="PS00141">
    <property type="entry name" value="ASP_PROTEASE"/>
    <property type="match status" value="1"/>
</dbReference>
<feature type="non-terminal residue" evidence="1">
    <location>
        <position position="291"/>
    </location>
</feature>
<dbReference type="InterPro" id="IPR001969">
    <property type="entry name" value="Aspartic_peptidase_AS"/>
</dbReference>
<comment type="caution">
    <text evidence="1">The sequence shown here is derived from an EMBL/GenBank/DDBJ whole genome shotgun (WGS) entry which is preliminary data.</text>
</comment>
<protein>
    <recommendedName>
        <fullName evidence="3">Transposon Ty3-I Gag-Pol polyprotein</fullName>
    </recommendedName>
</protein>
<organism evidence="1 2">
    <name type="scientific">Trifolium medium</name>
    <dbReference type="NCBI Taxonomy" id="97028"/>
    <lineage>
        <taxon>Eukaryota</taxon>
        <taxon>Viridiplantae</taxon>
        <taxon>Streptophyta</taxon>
        <taxon>Embryophyta</taxon>
        <taxon>Tracheophyta</taxon>
        <taxon>Spermatophyta</taxon>
        <taxon>Magnoliopsida</taxon>
        <taxon>eudicotyledons</taxon>
        <taxon>Gunneridae</taxon>
        <taxon>Pentapetalae</taxon>
        <taxon>rosids</taxon>
        <taxon>fabids</taxon>
        <taxon>Fabales</taxon>
        <taxon>Fabaceae</taxon>
        <taxon>Papilionoideae</taxon>
        <taxon>50 kb inversion clade</taxon>
        <taxon>NPAAA clade</taxon>
        <taxon>Hologalegina</taxon>
        <taxon>IRL clade</taxon>
        <taxon>Trifolieae</taxon>
        <taxon>Trifolium</taxon>
    </lineage>
</organism>
<reference evidence="1 2" key="1">
    <citation type="journal article" date="2018" name="Front. Plant Sci.">
        <title>Red Clover (Trifolium pratense) and Zigzag Clover (T. medium) - A Picture of Genomic Similarities and Differences.</title>
        <authorList>
            <person name="Dluhosova J."/>
            <person name="Istvanek J."/>
            <person name="Nedelnik J."/>
            <person name="Repkova J."/>
        </authorList>
    </citation>
    <scope>NUCLEOTIDE SEQUENCE [LARGE SCALE GENOMIC DNA]</scope>
    <source>
        <strain evidence="2">cv. 10/8</strain>
        <tissue evidence="1">Leaf</tissue>
    </source>
</reference>
<dbReference type="InterPro" id="IPR021109">
    <property type="entry name" value="Peptidase_aspartic_dom_sf"/>
</dbReference>
<dbReference type="Gene3D" id="3.30.70.270">
    <property type="match status" value="1"/>
</dbReference>
<evidence type="ECO:0008006" key="3">
    <source>
        <dbReference type="Google" id="ProtNLM"/>
    </source>
</evidence>
<dbReference type="SUPFAM" id="SSF56672">
    <property type="entry name" value="DNA/RNA polymerases"/>
    <property type="match status" value="1"/>
</dbReference>
<dbReference type="InterPro" id="IPR032567">
    <property type="entry name" value="RTL1-rel"/>
</dbReference>
<dbReference type="CDD" id="cd00303">
    <property type="entry name" value="retropepsin_like"/>
    <property type="match status" value="1"/>
</dbReference>
<dbReference type="Gene3D" id="3.10.10.10">
    <property type="entry name" value="HIV Type 1 Reverse Transcriptase, subunit A, domain 1"/>
    <property type="match status" value="1"/>
</dbReference>
<gene>
    <name evidence="1" type="ORF">A2U01_0027504</name>
</gene>